<evidence type="ECO:0000256" key="3">
    <source>
        <dbReference type="ARBA" id="ARBA00022741"/>
    </source>
</evidence>
<evidence type="ECO:0000256" key="9">
    <source>
        <dbReference type="HAMAP-Rule" id="MF_03147"/>
    </source>
</evidence>
<proteinExistence type="inferred from homology"/>
<dbReference type="GO" id="GO:0032543">
    <property type="term" value="P:mitochondrial translation"/>
    <property type="evidence" value="ECO:0007669"/>
    <property type="project" value="UniProtKB-UniRule"/>
</dbReference>
<keyword evidence="2 9" id="KW-0436">Ligase</keyword>
<dbReference type="Gene3D" id="1.10.10.410">
    <property type="match status" value="1"/>
</dbReference>
<keyword evidence="6 9" id="KW-0496">Mitochondrion</keyword>
<protein>
    <recommendedName>
        <fullName evidence="9">Glutamyl-tRNA(Gln) amidotransferase subunit B, chloroplastic/mitochondrial</fullName>
        <shortName evidence="9">Glu-AdT subunit B</shortName>
        <ecNumber evidence="9">6.3.5.-</ecNumber>
    </recommendedName>
</protein>
<evidence type="ECO:0000256" key="4">
    <source>
        <dbReference type="ARBA" id="ARBA00022840"/>
    </source>
</evidence>
<comment type="catalytic activity">
    <reaction evidence="7">
        <text>L-aspartyl-tRNA(Asn) + L-glutamine + ATP + H2O = L-asparaginyl-tRNA(Asn) + L-glutamate + ADP + phosphate + 2 H(+)</text>
        <dbReference type="Rhea" id="RHEA:14513"/>
        <dbReference type="Rhea" id="RHEA-COMP:9674"/>
        <dbReference type="Rhea" id="RHEA-COMP:9677"/>
        <dbReference type="ChEBI" id="CHEBI:15377"/>
        <dbReference type="ChEBI" id="CHEBI:15378"/>
        <dbReference type="ChEBI" id="CHEBI:29985"/>
        <dbReference type="ChEBI" id="CHEBI:30616"/>
        <dbReference type="ChEBI" id="CHEBI:43474"/>
        <dbReference type="ChEBI" id="CHEBI:58359"/>
        <dbReference type="ChEBI" id="CHEBI:78515"/>
        <dbReference type="ChEBI" id="CHEBI:78516"/>
        <dbReference type="ChEBI" id="CHEBI:456216"/>
    </reaction>
</comment>
<dbReference type="FunFam" id="1.10.10.410:FF:000001">
    <property type="entry name" value="Aspartyl/glutamyl-tRNA(Asn/Gln) amidotransferase subunit B"/>
    <property type="match status" value="1"/>
</dbReference>
<evidence type="ECO:0000313" key="12">
    <source>
        <dbReference type="Proteomes" id="UP001472866"/>
    </source>
</evidence>
<evidence type="ECO:0000256" key="5">
    <source>
        <dbReference type="ARBA" id="ARBA00022917"/>
    </source>
</evidence>
<dbReference type="SUPFAM" id="SSF89095">
    <property type="entry name" value="GatB/YqeY motif"/>
    <property type="match status" value="1"/>
</dbReference>
<dbReference type="GO" id="GO:0050567">
    <property type="term" value="F:glutaminyl-tRNA synthase (glutamine-hydrolyzing) activity"/>
    <property type="evidence" value="ECO:0007669"/>
    <property type="project" value="UniProtKB-UniRule"/>
</dbReference>
<feature type="domain" description="Asn/Gln amidotransferase" evidence="10">
    <location>
        <begin position="455"/>
        <end position="602"/>
    </location>
</feature>
<comment type="subunit">
    <text evidence="9">Subunit of the heterotrimeric GatCAB amidotransferase (AdT) complex, composed of A, B and C subunits.</text>
</comment>
<dbReference type="AlphaFoldDB" id="A0AAX4PMC9"/>
<dbReference type="GO" id="GO:0070681">
    <property type="term" value="P:glutaminyl-tRNAGln biosynthesis via transamidation"/>
    <property type="evidence" value="ECO:0007669"/>
    <property type="project" value="UniProtKB-UniRule"/>
</dbReference>
<dbReference type="InterPro" id="IPR004413">
    <property type="entry name" value="GatB"/>
</dbReference>
<dbReference type="GO" id="GO:0009507">
    <property type="term" value="C:chloroplast"/>
    <property type="evidence" value="ECO:0007669"/>
    <property type="project" value="UniProtKB-SubCell"/>
</dbReference>
<dbReference type="NCBIfam" id="TIGR00133">
    <property type="entry name" value="gatB"/>
    <property type="match status" value="1"/>
</dbReference>
<evidence type="ECO:0000256" key="8">
    <source>
        <dbReference type="ARBA" id="ARBA00047913"/>
    </source>
</evidence>
<dbReference type="NCBIfam" id="NF004014">
    <property type="entry name" value="PRK05477.1-4"/>
    <property type="match status" value="1"/>
</dbReference>
<sequence length="604" mass="66187">MAGGPLRRAPGPLERKANLDVTSLIIITRARTTTRTTTTTKQGRAVACKARTQSATVRALLAATLTRSAAPRDRSIPWHHARSLDWCRPSAACFASSAAAVDAPAKPVSTTEYETVIGVETHVQLDTNTKAFCSCKNEYGAKPNVNVCPVCLGHPGMLPTLNERVVELAVRTGMALNCEVHQESKFDRKQYFYGDLPKGYQISQNDRPICTDGFVDAPTFVVGTKCDAFPTTRVRINRLHIEEDTAKLTHEGQDSLAGGEGGGGATLADYNRAGVPLVEIVTEPDMRTGEEAAAYAQELRRIVRFLGVSSGNMQEGSLRCDVNVSVRRKGAQELGTKVEVKNLNSFSAVRSAVDFEFRRQTSLLEAGRGSEIKQETRLWDEQRMETKSMRSKEEAADYRYFREPDLPFLALRPGFADQVNAEMPKLPREARDDLLGLGLSVADASILSDDLGLFEYYTECVSSGAEPKQACNWLVGDISALLKEMKRDLDTCAMRPQQLAEMCQLIDGGTISGKIAKGLLPELLEKGGSPKELVESKGLVQISDEGELDKIVAEIVESNPKQVEQYRGGKDKLFGFFVGQTMKATKGRANPKMVNDCLRRALDQ</sequence>
<dbReference type="EC" id="6.3.5.-" evidence="9"/>
<organism evidence="11 12">
    <name type="scientific">Chloropicon roscoffensis</name>
    <dbReference type="NCBI Taxonomy" id="1461544"/>
    <lineage>
        <taxon>Eukaryota</taxon>
        <taxon>Viridiplantae</taxon>
        <taxon>Chlorophyta</taxon>
        <taxon>Chloropicophyceae</taxon>
        <taxon>Chloropicales</taxon>
        <taxon>Chloropicaceae</taxon>
        <taxon>Chloropicon</taxon>
    </lineage>
</organism>
<evidence type="ECO:0000256" key="6">
    <source>
        <dbReference type="ARBA" id="ARBA00023128"/>
    </source>
</evidence>
<dbReference type="GO" id="GO:0005739">
    <property type="term" value="C:mitochondrion"/>
    <property type="evidence" value="ECO:0007669"/>
    <property type="project" value="UniProtKB-SubCell"/>
</dbReference>
<dbReference type="InterPro" id="IPR017959">
    <property type="entry name" value="Asn/Gln-tRNA_amidoTrfase_suB/E"/>
</dbReference>
<dbReference type="PANTHER" id="PTHR11659">
    <property type="entry name" value="GLUTAMYL-TRNA GLN AMIDOTRANSFERASE SUBUNIT B MITOCHONDRIAL AND PROKARYOTIC PET112-RELATED"/>
    <property type="match status" value="1"/>
</dbReference>
<dbReference type="GO" id="GO:0005524">
    <property type="term" value="F:ATP binding"/>
    <property type="evidence" value="ECO:0007669"/>
    <property type="project" value="UniProtKB-KW"/>
</dbReference>
<dbReference type="NCBIfam" id="NF004012">
    <property type="entry name" value="PRK05477.1-2"/>
    <property type="match status" value="1"/>
</dbReference>
<dbReference type="HAMAP" id="MF_00121">
    <property type="entry name" value="GatB"/>
    <property type="match status" value="1"/>
</dbReference>
<name>A0AAX4PMC9_9CHLO</name>
<keyword evidence="3 9" id="KW-0547">Nucleotide-binding</keyword>
<dbReference type="GO" id="GO:0030956">
    <property type="term" value="C:glutamyl-tRNA(Gln) amidotransferase complex"/>
    <property type="evidence" value="ECO:0007669"/>
    <property type="project" value="UniProtKB-UniRule"/>
</dbReference>
<dbReference type="SMART" id="SM00845">
    <property type="entry name" value="GatB_Yqey"/>
    <property type="match status" value="1"/>
</dbReference>
<evidence type="ECO:0000256" key="1">
    <source>
        <dbReference type="ARBA" id="ARBA00005306"/>
    </source>
</evidence>
<comment type="similarity">
    <text evidence="1 9">Belongs to the GatB/GatE family. GatB subfamily.</text>
</comment>
<dbReference type="EMBL" id="CP151517">
    <property type="protein sequence ID" value="WZN67052.1"/>
    <property type="molecule type" value="Genomic_DNA"/>
</dbReference>
<reference evidence="11 12" key="1">
    <citation type="submission" date="2024-03" db="EMBL/GenBank/DDBJ databases">
        <title>Complete genome sequence of the green alga Chloropicon roscoffensis RCC1871.</title>
        <authorList>
            <person name="Lemieux C."/>
            <person name="Pombert J.-F."/>
            <person name="Otis C."/>
            <person name="Turmel M."/>
        </authorList>
    </citation>
    <scope>NUCLEOTIDE SEQUENCE [LARGE SCALE GENOMIC DNA]</scope>
    <source>
        <strain evidence="11 12">RCC1871</strain>
    </source>
</reference>
<dbReference type="PANTHER" id="PTHR11659:SF0">
    <property type="entry name" value="GLUTAMYL-TRNA(GLN) AMIDOTRANSFERASE SUBUNIT B, MITOCHONDRIAL"/>
    <property type="match status" value="1"/>
</dbReference>
<dbReference type="InterPro" id="IPR018027">
    <property type="entry name" value="Asn/Gln_amidotransferase"/>
</dbReference>
<accession>A0AAX4PMC9</accession>
<keyword evidence="5 9" id="KW-0648">Protein biosynthesis</keyword>
<dbReference type="PROSITE" id="PS01234">
    <property type="entry name" value="GATB"/>
    <property type="match status" value="1"/>
</dbReference>
<evidence type="ECO:0000256" key="2">
    <source>
        <dbReference type="ARBA" id="ARBA00022598"/>
    </source>
</evidence>
<dbReference type="Proteomes" id="UP001472866">
    <property type="component" value="Chromosome 17"/>
</dbReference>
<keyword evidence="9" id="KW-0934">Plastid</keyword>
<keyword evidence="9" id="KW-0150">Chloroplast</keyword>
<dbReference type="SUPFAM" id="SSF55931">
    <property type="entry name" value="Glutamine synthetase/guanido kinase"/>
    <property type="match status" value="1"/>
</dbReference>
<dbReference type="InterPro" id="IPR014746">
    <property type="entry name" value="Gln_synth/guanido_kin_cat_dom"/>
</dbReference>
<evidence type="ECO:0000313" key="11">
    <source>
        <dbReference type="EMBL" id="WZN67052.1"/>
    </source>
</evidence>
<dbReference type="InterPro" id="IPR006075">
    <property type="entry name" value="Asn/Gln-tRNA_Trfase_suB/E_cat"/>
</dbReference>
<dbReference type="InterPro" id="IPR017958">
    <property type="entry name" value="Gln-tRNA_amidoTrfase_suB_CS"/>
</dbReference>
<evidence type="ECO:0000259" key="10">
    <source>
        <dbReference type="SMART" id="SM00845"/>
    </source>
</evidence>
<keyword evidence="4 9" id="KW-0067">ATP-binding</keyword>
<comment type="function">
    <text evidence="9">Allows the formation of correctly charged Gln-tRNA(Gln) through the transamidation of misacylated Glu-tRNA(Gln) in chloroplasts and mitochondria. The reaction takes place in the presence of glutamine and ATP through an activated gamma-phospho-Glu-tRNA(Gln).</text>
</comment>
<keyword evidence="12" id="KW-1185">Reference proteome</keyword>
<dbReference type="Pfam" id="PF02637">
    <property type="entry name" value="GatB_Yqey"/>
    <property type="match status" value="1"/>
</dbReference>
<comment type="subcellular location">
    <subcellularLocation>
        <location evidence="9">Mitochondrion</location>
    </subcellularLocation>
    <subcellularLocation>
        <location evidence="9">Plastid</location>
        <location evidence="9">Chloroplast</location>
    </subcellularLocation>
</comment>
<dbReference type="InterPro" id="IPR003789">
    <property type="entry name" value="Asn/Gln_tRNA_amidoTrase-B-like"/>
</dbReference>
<dbReference type="InterPro" id="IPR023168">
    <property type="entry name" value="GatB_Yqey_C_2"/>
</dbReference>
<comment type="catalytic activity">
    <reaction evidence="8 9">
        <text>L-glutamyl-tRNA(Gln) + L-glutamine + ATP + H2O = L-glutaminyl-tRNA(Gln) + L-glutamate + ADP + phosphate + H(+)</text>
        <dbReference type="Rhea" id="RHEA:17521"/>
        <dbReference type="Rhea" id="RHEA-COMP:9681"/>
        <dbReference type="Rhea" id="RHEA-COMP:9684"/>
        <dbReference type="ChEBI" id="CHEBI:15377"/>
        <dbReference type="ChEBI" id="CHEBI:15378"/>
        <dbReference type="ChEBI" id="CHEBI:29985"/>
        <dbReference type="ChEBI" id="CHEBI:30616"/>
        <dbReference type="ChEBI" id="CHEBI:43474"/>
        <dbReference type="ChEBI" id="CHEBI:58359"/>
        <dbReference type="ChEBI" id="CHEBI:78520"/>
        <dbReference type="ChEBI" id="CHEBI:78521"/>
        <dbReference type="ChEBI" id="CHEBI:456216"/>
    </reaction>
</comment>
<evidence type="ECO:0000256" key="7">
    <source>
        <dbReference type="ARBA" id="ARBA00047380"/>
    </source>
</evidence>
<dbReference type="Pfam" id="PF02934">
    <property type="entry name" value="GatB_N"/>
    <property type="match status" value="1"/>
</dbReference>
<gene>
    <name evidence="9" type="primary">GATB</name>
    <name evidence="11" type="ORF">HKI87_17g86240</name>
</gene>